<evidence type="ECO:0000313" key="2">
    <source>
        <dbReference type="Proteomes" id="UP000887159"/>
    </source>
</evidence>
<organism evidence="1 2">
    <name type="scientific">Trichonephila clavipes</name>
    <name type="common">Golden silk orbweaver</name>
    <name type="synonym">Nephila clavipes</name>
    <dbReference type="NCBI Taxonomy" id="2585209"/>
    <lineage>
        <taxon>Eukaryota</taxon>
        <taxon>Metazoa</taxon>
        <taxon>Ecdysozoa</taxon>
        <taxon>Arthropoda</taxon>
        <taxon>Chelicerata</taxon>
        <taxon>Arachnida</taxon>
        <taxon>Araneae</taxon>
        <taxon>Araneomorphae</taxon>
        <taxon>Entelegynae</taxon>
        <taxon>Araneoidea</taxon>
        <taxon>Nephilidae</taxon>
        <taxon>Trichonephila</taxon>
    </lineage>
</organism>
<name>A0A8X6VUH0_TRICX</name>
<accession>A0A8X6VUH0</accession>
<protein>
    <submittedName>
        <fullName evidence="1">Uncharacterized protein</fullName>
    </submittedName>
</protein>
<keyword evidence="2" id="KW-1185">Reference proteome</keyword>
<dbReference type="Proteomes" id="UP000887159">
    <property type="component" value="Unassembled WGS sequence"/>
</dbReference>
<evidence type="ECO:0000313" key="1">
    <source>
        <dbReference type="EMBL" id="GFY22626.1"/>
    </source>
</evidence>
<reference evidence="1" key="1">
    <citation type="submission" date="2020-08" db="EMBL/GenBank/DDBJ databases">
        <title>Multicomponent nature underlies the extraordinary mechanical properties of spider dragline silk.</title>
        <authorList>
            <person name="Kono N."/>
            <person name="Nakamura H."/>
            <person name="Mori M."/>
            <person name="Yoshida Y."/>
            <person name="Ohtoshi R."/>
            <person name="Malay A.D."/>
            <person name="Moran D.A.P."/>
            <person name="Tomita M."/>
            <person name="Numata K."/>
            <person name="Arakawa K."/>
        </authorList>
    </citation>
    <scope>NUCLEOTIDE SEQUENCE</scope>
</reference>
<proteinExistence type="predicted"/>
<sequence>MQIAAKEAKDLSLHSDIPVANDGTWQKHGHTSLNGAVIVFMPAKCLMLQFYQDFVSAPTKCIMRTVRRIILEIVEVWKFQEPSKSSNALKVCMVCEVPNFWAMVTPERIKQLTRCSRIEI</sequence>
<comment type="caution">
    <text evidence="1">The sequence shown here is derived from an EMBL/GenBank/DDBJ whole genome shotgun (WGS) entry which is preliminary data.</text>
</comment>
<gene>
    <name evidence="1" type="ORF">TNCV_2178871</name>
</gene>
<dbReference type="AlphaFoldDB" id="A0A8X6VUH0"/>
<dbReference type="EMBL" id="BMAU01021361">
    <property type="protein sequence ID" value="GFY22626.1"/>
    <property type="molecule type" value="Genomic_DNA"/>
</dbReference>